<name>A0A858RQ76_9BACT</name>
<gene>
    <name evidence="1" type="ORF">HHL09_24925</name>
</gene>
<keyword evidence="2" id="KW-1185">Reference proteome</keyword>
<evidence type="ECO:0008006" key="3">
    <source>
        <dbReference type="Google" id="ProtNLM"/>
    </source>
</evidence>
<dbReference type="RefSeq" id="WP_169457371.1">
    <property type="nucleotide sequence ID" value="NZ_CP051774.1"/>
</dbReference>
<reference evidence="1 2" key="1">
    <citation type="submission" date="2020-04" db="EMBL/GenBank/DDBJ databases">
        <title>Luteolibacter sp. G-1-1-1 isolated from soil.</title>
        <authorList>
            <person name="Dahal R.H."/>
        </authorList>
    </citation>
    <scope>NUCLEOTIDE SEQUENCE [LARGE SCALE GENOMIC DNA]</scope>
    <source>
        <strain evidence="1 2">G-1-1-1</strain>
    </source>
</reference>
<accession>A0A858RQ76</accession>
<evidence type="ECO:0000313" key="2">
    <source>
        <dbReference type="Proteomes" id="UP000501812"/>
    </source>
</evidence>
<dbReference type="AlphaFoldDB" id="A0A858RQ76"/>
<proteinExistence type="predicted"/>
<dbReference type="EMBL" id="CP051774">
    <property type="protein sequence ID" value="QJE98885.1"/>
    <property type="molecule type" value="Genomic_DNA"/>
</dbReference>
<dbReference type="KEGG" id="luo:HHL09_24925"/>
<sequence length="70" mass="8098">MKKKIRLSFDLPPEAKVLMEDLQERSNASTLTEVFRKALAIYDLFLEQNELNGKIIFESAEGKQETLRLV</sequence>
<protein>
    <recommendedName>
        <fullName evidence="3">Ribbon-helix-helix protein CopG domain-containing protein</fullName>
    </recommendedName>
</protein>
<dbReference type="Proteomes" id="UP000501812">
    <property type="component" value="Chromosome"/>
</dbReference>
<evidence type="ECO:0000313" key="1">
    <source>
        <dbReference type="EMBL" id="QJE98885.1"/>
    </source>
</evidence>
<organism evidence="1 2">
    <name type="scientific">Luteolibacter luteus</name>
    <dbReference type="NCBI Taxonomy" id="2728835"/>
    <lineage>
        <taxon>Bacteria</taxon>
        <taxon>Pseudomonadati</taxon>
        <taxon>Verrucomicrobiota</taxon>
        <taxon>Verrucomicrobiia</taxon>
        <taxon>Verrucomicrobiales</taxon>
        <taxon>Verrucomicrobiaceae</taxon>
        <taxon>Luteolibacter</taxon>
    </lineage>
</organism>